<dbReference type="PANTHER" id="PTHR48022:SF8">
    <property type="entry name" value="MAJOR FACILITATOR SUPERFAMILY (MFS) PROFILE DOMAIN-CONTAINING PROTEIN-RELATED"/>
    <property type="match status" value="1"/>
</dbReference>
<dbReference type="InterPro" id="IPR050360">
    <property type="entry name" value="MFS_Sugar_Transporters"/>
</dbReference>
<comment type="caution">
    <text evidence="6">The sequence shown here is derived from an EMBL/GenBank/DDBJ whole genome shotgun (WGS) entry which is preliminary data.</text>
</comment>
<dbReference type="Pfam" id="PF00083">
    <property type="entry name" value="Sugar_tr"/>
    <property type="match status" value="1"/>
</dbReference>
<keyword evidence="7" id="KW-1185">Reference proteome</keyword>
<proteinExistence type="predicted"/>
<organism evidence="6 7">
    <name type="scientific">Aspergillus oryzae var. brunneus</name>
    <dbReference type="NCBI Taxonomy" id="332754"/>
    <lineage>
        <taxon>Eukaryota</taxon>
        <taxon>Fungi</taxon>
        <taxon>Dikarya</taxon>
        <taxon>Ascomycota</taxon>
        <taxon>Pezizomycotina</taxon>
        <taxon>Eurotiomycetes</taxon>
        <taxon>Eurotiomycetidae</taxon>
        <taxon>Eurotiales</taxon>
        <taxon>Aspergillaceae</taxon>
        <taxon>Aspergillus</taxon>
        <taxon>Aspergillus subgen. Circumdati</taxon>
    </lineage>
</organism>
<evidence type="ECO:0000313" key="6">
    <source>
        <dbReference type="EMBL" id="GMG54247.1"/>
    </source>
</evidence>
<sequence>MKLFDHRQDEADRLSSNIDGEAVMCGFYLRTPWDGSSIPGAICAFIMCEHVGMLWTMRQLCVMWAAGVIIVITAAGSIGQVYAGRFIMGLGIGQAGVVVPIYLSEVATPSLRGLMVCTFATSEYMGIMIGVSIHLPPATKTTVTNVITLVFLKLGNDHAHLQQQLKTMDNPTVYPAGHFAEGTRALSRLWNLPIHDPRIQREFEGILNQLGDTPAGTSIQRLGRALKQLVTDKSNLSRLAFLAITQLLSQWSGATSVTSEC</sequence>
<dbReference type="SUPFAM" id="SSF103473">
    <property type="entry name" value="MFS general substrate transporter"/>
    <property type="match status" value="1"/>
</dbReference>
<name>A0ABQ6L898_ASPOZ</name>
<dbReference type="Gene3D" id="1.20.1250.20">
    <property type="entry name" value="MFS general substrate transporter like domains"/>
    <property type="match status" value="1"/>
</dbReference>
<evidence type="ECO:0000256" key="2">
    <source>
        <dbReference type="ARBA" id="ARBA00022692"/>
    </source>
</evidence>
<dbReference type="PROSITE" id="PS00217">
    <property type="entry name" value="SUGAR_TRANSPORT_2"/>
    <property type="match status" value="1"/>
</dbReference>
<protein>
    <submittedName>
        <fullName evidence="6">Unnamed protein product</fullName>
    </submittedName>
</protein>
<evidence type="ECO:0000256" key="1">
    <source>
        <dbReference type="ARBA" id="ARBA00004141"/>
    </source>
</evidence>
<accession>A0ABQ6L898</accession>
<evidence type="ECO:0000256" key="4">
    <source>
        <dbReference type="ARBA" id="ARBA00023136"/>
    </source>
</evidence>
<evidence type="ECO:0000256" key="3">
    <source>
        <dbReference type="ARBA" id="ARBA00022989"/>
    </source>
</evidence>
<dbReference type="InterPro" id="IPR036259">
    <property type="entry name" value="MFS_trans_sf"/>
</dbReference>
<dbReference type="Proteomes" id="UP001165189">
    <property type="component" value="Unassembled WGS sequence"/>
</dbReference>
<dbReference type="PANTHER" id="PTHR48022">
    <property type="entry name" value="PLASTIDIC GLUCOSE TRANSPORTER 4"/>
    <property type="match status" value="1"/>
</dbReference>
<evidence type="ECO:0000313" key="7">
    <source>
        <dbReference type="Proteomes" id="UP001165189"/>
    </source>
</evidence>
<feature type="transmembrane region" description="Helical" evidence="5">
    <location>
        <begin position="60"/>
        <end position="79"/>
    </location>
</feature>
<dbReference type="EMBL" id="BSYB01000084">
    <property type="protein sequence ID" value="GMG54247.1"/>
    <property type="molecule type" value="Genomic_DNA"/>
</dbReference>
<dbReference type="InterPro" id="IPR005829">
    <property type="entry name" value="Sugar_transporter_CS"/>
</dbReference>
<comment type="subcellular location">
    <subcellularLocation>
        <location evidence="1">Membrane</location>
        <topology evidence="1">Multi-pass membrane protein</topology>
    </subcellularLocation>
</comment>
<gene>
    <name evidence="6" type="ORF">Aory05_001250300</name>
</gene>
<reference evidence="6" key="1">
    <citation type="submission" date="2023-04" db="EMBL/GenBank/DDBJ databases">
        <title>Aspergillus oryzae var. brunneus NBRC 4377.</title>
        <authorList>
            <person name="Ichikawa N."/>
            <person name="Sato H."/>
            <person name="Tonouchi N."/>
        </authorList>
    </citation>
    <scope>NUCLEOTIDE SEQUENCE</scope>
    <source>
        <strain evidence="6">NBRC 4377</strain>
    </source>
</reference>
<evidence type="ECO:0000256" key="5">
    <source>
        <dbReference type="SAM" id="Phobius"/>
    </source>
</evidence>
<keyword evidence="4 5" id="KW-0472">Membrane</keyword>
<keyword evidence="2 5" id="KW-0812">Transmembrane</keyword>
<dbReference type="InterPro" id="IPR005828">
    <property type="entry name" value="MFS_sugar_transport-like"/>
</dbReference>
<keyword evidence="3 5" id="KW-1133">Transmembrane helix</keyword>